<dbReference type="PROSITE" id="PS00872">
    <property type="entry name" value="NA_GALACTOSIDE_SYMP"/>
    <property type="match status" value="1"/>
</dbReference>
<proteinExistence type="predicted"/>
<keyword evidence="3" id="KW-1003">Cell membrane</keyword>
<keyword evidence="7 8" id="KW-0472">Membrane</keyword>
<dbReference type="GO" id="GO:0006814">
    <property type="term" value="P:sodium ion transport"/>
    <property type="evidence" value="ECO:0007669"/>
    <property type="project" value="InterPro"/>
</dbReference>
<dbReference type="eggNOG" id="COG2211">
    <property type="taxonomic scope" value="Bacteria"/>
</dbReference>
<dbReference type="InterPro" id="IPR039672">
    <property type="entry name" value="MFS_2"/>
</dbReference>
<feature type="transmembrane region" description="Helical" evidence="8">
    <location>
        <begin position="210"/>
        <end position="229"/>
    </location>
</feature>
<dbReference type="InterPro" id="IPR036259">
    <property type="entry name" value="MFS_trans_sf"/>
</dbReference>
<dbReference type="InterPro" id="IPR001927">
    <property type="entry name" value="Na/Gal_symport"/>
</dbReference>
<feature type="transmembrane region" description="Helical" evidence="8">
    <location>
        <begin position="428"/>
        <end position="446"/>
    </location>
</feature>
<dbReference type="CDD" id="cd17332">
    <property type="entry name" value="MFS_MelB_like"/>
    <property type="match status" value="1"/>
</dbReference>
<dbReference type="AlphaFoldDB" id="R4KCI8"/>
<protein>
    <submittedName>
        <fullName evidence="9">Glycoside/pentoside/hexuronide transporter</fullName>
    </submittedName>
</protein>
<dbReference type="InterPro" id="IPR018043">
    <property type="entry name" value="Na/Gal_symport_CS"/>
</dbReference>
<keyword evidence="10" id="KW-1185">Reference proteome</keyword>
<comment type="subcellular location">
    <subcellularLocation>
        <location evidence="1">Cell membrane</location>
        <topology evidence="1">Multi-pass membrane protein</topology>
    </subcellularLocation>
</comment>
<dbReference type="GO" id="GO:0008643">
    <property type="term" value="P:carbohydrate transport"/>
    <property type="evidence" value="ECO:0007669"/>
    <property type="project" value="InterPro"/>
</dbReference>
<dbReference type="KEGG" id="cpas:Clopa_4708"/>
<dbReference type="GO" id="GO:0015293">
    <property type="term" value="F:symporter activity"/>
    <property type="evidence" value="ECO:0007669"/>
    <property type="project" value="UniProtKB-KW"/>
</dbReference>
<keyword evidence="4 8" id="KW-0812">Transmembrane</keyword>
<dbReference type="EMBL" id="CP003261">
    <property type="protein sequence ID" value="AGK99396.1"/>
    <property type="molecule type" value="Genomic_DNA"/>
</dbReference>
<evidence type="ECO:0000256" key="7">
    <source>
        <dbReference type="ARBA" id="ARBA00023136"/>
    </source>
</evidence>
<dbReference type="PANTHER" id="PTHR11328">
    <property type="entry name" value="MAJOR FACILITATOR SUPERFAMILY DOMAIN-CONTAINING PROTEIN"/>
    <property type="match status" value="1"/>
</dbReference>
<dbReference type="Proteomes" id="UP000013523">
    <property type="component" value="Chromosome"/>
</dbReference>
<evidence type="ECO:0000256" key="5">
    <source>
        <dbReference type="ARBA" id="ARBA00022847"/>
    </source>
</evidence>
<keyword evidence="2" id="KW-0813">Transport</keyword>
<evidence type="ECO:0000256" key="8">
    <source>
        <dbReference type="SAM" id="Phobius"/>
    </source>
</evidence>
<dbReference type="PANTHER" id="PTHR11328:SF24">
    <property type="entry name" value="MAJOR FACILITATOR SUPERFAMILY (MFS) PROFILE DOMAIN-CONTAINING PROTEIN"/>
    <property type="match status" value="1"/>
</dbReference>
<keyword evidence="6 8" id="KW-1133">Transmembrane helix</keyword>
<accession>R4KCI8</accession>
<feature type="transmembrane region" description="Helical" evidence="8">
    <location>
        <begin position="377"/>
        <end position="399"/>
    </location>
</feature>
<evidence type="ECO:0000256" key="3">
    <source>
        <dbReference type="ARBA" id="ARBA00022475"/>
    </source>
</evidence>
<feature type="transmembrane region" description="Helical" evidence="8">
    <location>
        <begin position="289"/>
        <end position="311"/>
    </location>
</feature>
<feature type="transmembrane region" description="Helical" evidence="8">
    <location>
        <begin position="323"/>
        <end position="344"/>
    </location>
</feature>
<feature type="transmembrane region" description="Helical" evidence="8">
    <location>
        <begin position="235"/>
        <end position="255"/>
    </location>
</feature>
<dbReference type="SUPFAM" id="SSF103473">
    <property type="entry name" value="MFS general substrate transporter"/>
    <property type="match status" value="1"/>
</dbReference>
<dbReference type="Pfam" id="PF13347">
    <property type="entry name" value="MFS_2"/>
    <property type="match status" value="1"/>
</dbReference>
<dbReference type="Gene3D" id="1.20.1250.20">
    <property type="entry name" value="MFS general substrate transporter like domains"/>
    <property type="match status" value="1"/>
</dbReference>
<evidence type="ECO:0000256" key="6">
    <source>
        <dbReference type="ARBA" id="ARBA00022989"/>
    </source>
</evidence>
<dbReference type="STRING" id="86416.Clopa_4708"/>
<evidence type="ECO:0000313" key="10">
    <source>
        <dbReference type="Proteomes" id="UP000013523"/>
    </source>
</evidence>
<feature type="transmembrane region" description="Helical" evidence="8">
    <location>
        <begin position="466"/>
        <end position="485"/>
    </location>
</feature>
<evidence type="ECO:0000256" key="2">
    <source>
        <dbReference type="ARBA" id="ARBA00022448"/>
    </source>
</evidence>
<dbReference type="NCBIfam" id="TIGR00792">
    <property type="entry name" value="gph"/>
    <property type="match status" value="1"/>
</dbReference>
<evidence type="ECO:0000256" key="4">
    <source>
        <dbReference type="ARBA" id="ARBA00022692"/>
    </source>
</evidence>
<keyword evidence="5" id="KW-0769">Symport</keyword>
<name>R4KCI8_CLOPA</name>
<gene>
    <name evidence="9" type="ORF">Clopa_4708</name>
</gene>
<sequence>MLRIYFWKKSPEDNAVIYDGLIRHSIKCKKITNNIIYVIELFVIKKKGRHSMENKQKNKLNLREKIAYGMGDLGNNFMFDLGQAYLLKFYTDVLKISGAAGGCVFLISKIFDAFADTSVGTIIDSRKKVGKRGKFRPFILFGTIPLAIATVLSFLAPNISYEGKIAYAYLTYMIFGLAYSFINIPYGSLASAITQDSNERTQLASFRNGFASVGALVTGVAVIPLVLKFSDSKMGYPVIVGLMSCFGVLCHIFCYKNTSEHVLVKNRKQKKESLSKIFKSLLSNRPLMVLNLMSLLTISAGNLKGAMVVYYCQYYFGNIKLTAILNFVNIGFSLIAIVIVPLVVKKFGRKTTYLIGCAISIVGDVANYILPTNLTEFMIISGIAYFGISFTNTLNWAFISDAIEYGEWKTGERTEGIIYSTYSFFRKVAQALAGFIPGIVLTLVGYAPNVRQSARTLAGMKGLMFLYPTIVVGLSFFIFAFLYNLTDEKYKKILVELQIKSSSSVNLVIK</sequence>
<reference evidence="9 10" key="1">
    <citation type="submission" date="2012-01" db="EMBL/GenBank/DDBJ databases">
        <title>Complete sequence of chromosome of Clostridium pasteurianum BC1.</title>
        <authorList>
            <consortium name="US DOE Joint Genome Institute"/>
            <person name="Lucas S."/>
            <person name="Han J."/>
            <person name="Lapidus A."/>
            <person name="Cheng J.-F."/>
            <person name="Goodwin L."/>
            <person name="Pitluck S."/>
            <person name="Peters L."/>
            <person name="Mikhailova N."/>
            <person name="Teshima H."/>
            <person name="Detter J.C."/>
            <person name="Han C."/>
            <person name="Tapia R."/>
            <person name="Land M."/>
            <person name="Hauser L."/>
            <person name="Kyrpides N."/>
            <person name="Ivanova N."/>
            <person name="Pagani I."/>
            <person name="Dunn J."/>
            <person name="Taghavi S."/>
            <person name="Francis A."/>
            <person name="van der Lelie D."/>
            <person name="Woyke T."/>
        </authorList>
    </citation>
    <scope>NUCLEOTIDE SEQUENCE [LARGE SCALE GENOMIC DNA]</scope>
    <source>
        <strain evidence="9 10">BC1</strain>
    </source>
</reference>
<dbReference type="HOGENOM" id="CLU_027408_0_1_9"/>
<evidence type="ECO:0000256" key="1">
    <source>
        <dbReference type="ARBA" id="ARBA00004651"/>
    </source>
</evidence>
<dbReference type="PATRIC" id="fig|86416.3.peg.4700"/>
<dbReference type="GO" id="GO:0005886">
    <property type="term" value="C:plasma membrane"/>
    <property type="evidence" value="ECO:0007669"/>
    <property type="project" value="UniProtKB-SubCell"/>
</dbReference>
<organism evidence="9 10">
    <name type="scientific">Clostridium pasteurianum BC1</name>
    <dbReference type="NCBI Taxonomy" id="86416"/>
    <lineage>
        <taxon>Bacteria</taxon>
        <taxon>Bacillati</taxon>
        <taxon>Bacillota</taxon>
        <taxon>Clostridia</taxon>
        <taxon>Eubacteriales</taxon>
        <taxon>Clostridiaceae</taxon>
        <taxon>Clostridium</taxon>
    </lineage>
</organism>
<feature type="transmembrane region" description="Helical" evidence="8">
    <location>
        <begin position="167"/>
        <end position="189"/>
    </location>
</feature>
<feature type="transmembrane region" description="Helical" evidence="8">
    <location>
        <begin position="135"/>
        <end position="155"/>
    </location>
</feature>
<evidence type="ECO:0000313" key="9">
    <source>
        <dbReference type="EMBL" id="AGK99396.1"/>
    </source>
</evidence>